<protein>
    <submittedName>
        <fullName evidence="3">Lipoprotein</fullName>
    </submittedName>
</protein>
<accession>I9P5W5</accession>
<dbReference type="PATRIC" id="fig|1195246.3.peg.29"/>
<dbReference type="Proteomes" id="UP000035062">
    <property type="component" value="Unassembled WGS sequence"/>
</dbReference>
<dbReference type="RefSeq" id="WP_008983014.1">
    <property type="nucleotide sequence ID" value="NZ_AKKU01000001.1"/>
</dbReference>
<keyword evidence="3" id="KW-0449">Lipoprotein</keyword>
<organism evidence="3 4">
    <name type="scientific">Alishewanella agri BL06</name>
    <dbReference type="NCBI Taxonomy" id="1195246"/>
    <lineage>
        <taxon>Bacteria</taxon>
        <taxon>Pseudomonadati</taxon>
        <taxon>Pseudomonadota</taxon>
        <taxon>Gammaproteobacteria</taxon>
        <taxon>Alteromonadales</taxon>
        <taxon>Alteromonadaceae</taxon>
        <taxon>Alishewanella</taxon>
    </lineage>
</organism>
<sequence length="332" mass="34939">MKAIFPLTLMGLTALGLTACGSDSDTAVPVNQTAVFSFAVSDAPVTEAAKVMVCFSGIELVGNGLSPQRFTIGSGQFTSDANDECRNLSGSVVPNTRGVDLLTLQGATAEALISAATVPAGSYGQLRLDIAAGSYVEKLDGSRVPLSVPSNQLRLQGPVLSAGGTFNYTLEFDLRKALVDANPSGNNNPATPDYLLKPTGLRLVDNSTVGHLQGEVSEGFLLNNQCTVNPADERVAVASIYLYSGADRPLLELSDNGGNNTYQPYASTAVFFDNSQTRYSYRLGYIDAGTYTVAISCDTQDDPDQPDDITFISAQNVTISSSSQPQTVNFGD</sequence>
<dbReference type="Pfam" id="PF14321">
    <property type="entry name" value="DUF4382"/>
    <property type="match status" value="1"/>
</dbReference>
<comment type="caution">
    <text evidence="3">The sequence shown here is derived from an EMBL/GenBank/DDBJ whole genome shotgun (WGS) entry which is preliminary data.</text>
</comment>
<evidence type="ECO:0000256" key="1">
    <source>
        <dbReference type="SAM" id="SignalP"/>
    </source>
</evidence>
<evidence type="ECO:0000313" key="4">
    <source>
        <dbReference type="Proteomes" id="UP000035062"/>
    </source>
</evidence>
<dbReference type="InterPro" id="IPR025491">
    <property type="entry name" value="DUF4382"/>
</dbReference>
<proteinExistence type="predicted"/>
<dbReference type="EMBL" id="AKKU01000001">
    <property type="protein sequence ID" value="EIW90234.1"/>
    <property type="molecule type" value="Genomic_DNA"/>
</dbReference>
<dbReference type="STRING" id="1195246.AGRI_00145"/>
<dbReference type="eggNOG" id="ENOG50309D6">
    <property type="taxonomic scope" value="Bacteria"/>
</dbReference>
<feature type="domain" description="DUF4382" evidence="2">
    <location>
        <begin position="33"/>
        <end position="198"/>
    </location>
</feature>
<reference evidence="3 4" key="1">
    <citation type="journal article" date="2012" name="J. Bacteriol.">
        <title>Genome Sequence of Pectin-Degrading Alishewanella agri, Isolated from Landfill Soil.</title>
        <authorList>
            <person name="Kim J."/>
            <person name="Jung J."/>
            <person name="Sung J.S."/>
            <person name="Chun J."/>
            <person name="Park W."/>
        </authorList>
    </citation>
    <scope>NUCLEOTIDE SEQUENCE [LARGE SCALE GENOMIC DNA]</scope>
    <source>
        <strain evidence="3 4">BL06</strain>
    </source>
</reference>
<keyword evidence="4" id="KW-1185">Reference proteome</keyword>
<feature type="signal peptide" evidence="1">
    <location>
        <begin position="1"/>
        <end position="21"/>
    </location>
</feature>
<name>I9P5W5_9ALTE</name>
<feature type="chain" id="PRO_5003723004" evidence="1">
    <location>
        <begin position="22"/>
        <end position="332"/>
    </location>
</feature>
<keyword evidence="1" id="KW-0732">Signal</keyword>
<gene>
    <name evidence="3" type="ORF">AGRI_00145</name>
</gene>
<evidence type="ECO:0000313" key="3">
    <source>
        <dbReference type="EMBL" id="EIW90234.1"/>
    </source>
</evidence>
<dbReference type="PROSITE" id="PS51257">
    <property type="entry name" value="PROKAR_LIPOPROTEIN"/>
    <property type="match status" value="1"/>
</dbReference>
<dbReference type="AlphaFoldDB" id="I9P5W5"/>
<evidence type="ECO:0000259" key="2">
    <source>
        <dbReference type="Pfam" id="PF14321"/>
    </source>
</evidence>